<dbReference type="SUPFAM" id="SSF52540">
    <property type="entry name" value="P-loop containing nucleoside triphosphate hydrolases"/>
    <property type="match status" value="2"/>
</dbReference>
<evidence type="ECO:0000256" key="2">
    <source>
        <dbReference type="ARBA" id="ARBA00022741"/>
    </source>
</evidence>
<organism evidence="8 9">
    <name type="scientific">Bacillus thermotolerans</name>
    <name type="common">Quasibacillus thermotolerans</name>
    <dbReference type="NCBI Taxonomy" id="1221996"/>
    <lineage>
        <taxon>Bacteria</taxon>
        <taxon>Bacillati</taxon>
        <taxon>Bacillota</taxon>
        <taxon>Bacilli</taxon>
        <taxon>Bacillales</taxon>
        <taxon>Bacillaceae</taxon>
        <taxon>Bacillus</taxon>
    </lineage>
</organism>
<dbReference type="GO" id="GO:0003924">
    <property type="term" value="F:GTPase activity"/>
    <property type="evidence" value="ECO:0007669"/>
    <property type="project" value="InterPro"/>
</dbReference>
<dbReference type="InterPro" id="IPR045063">
    <property type="entry name" value="Dynamin_N"/>
</dbReference>
<keyword evidence="3" id="KW-0378">Hydrolase</keyword>
<keyword evidence="2" id="KW-0547">Nucleotide-binding</keyword>
<keyword evidence="6" id="KW-0175">Coiled coil</keyword>
<dbReference type="InterPro" id="IPR027094">
    <property type="entry name" value="Mitofusin_fam"/>
</dbReference>
<dbReference type="AlphaFoldDB" id="A0A0F5HUE5"/>
<evidence type="ECO:0000256" key="1">
    <source>
        <dbReference type="ARBA" id="ARBA00004370"/>
    </source>
</evidence>
<keyword evidence="4" id="KW-0342">GTP-binding</keyword>
<keyword evidence="5" id="KW-0472">Membrane</keyword>
<dbReference type="RefSeq" id="WP_040048218.1">
    <property type="nucleotide sequence ID" value="NZ_JWIR02000058.1"/>
</dbReference>
<name>A0A0F5HUE5_BACTR</name>
<dbReference type="InterPro" id="IPR027417">
    <property type="entry name" value="P-loop_NTPase"/>
</dbReference>
<keyword evidence="9" id="KW-1185">Reference proteome</keyword>
<evidence type="ECO:0000256" key="6">
    <source>
        <dbReference type="SAM" id="Coils"/>
    </source>
</evidence>
<feature type="domain" description="Dynamin N-terminal" evidence="7">
    <location>
        <begin position="635"/>
        <end position="881"/>
    </location>
</feature>
<dbReference type="PANTHER" id="PTHR10465:SF0">
    <property type="entry name" value="SARCALUMENIN"/>
    <property type="match status" value="1"/>
</dbReference>
<evidence type="ECO:0000256" key="3">
    <source>
        <dbReference type="ARBA" id="ARBA00022801"/>
    </source>
</evidence>
<dbReference type="Proteomes" id="UP000031563">
    <property type="component" value="Unassembled WGS sequence"/>
</dbReference>
<dbReference type="OrthoDB" id="5477114at2"/>
<evidence type="ECO:0000313" key="9">
    <source>
        <dbReference type="Proteomes" id="UP000031563"/>
    </source>
</evidence>
<dbReference type="STRING" id="1221996.QY95_02947"/>
<dbReference type="GO" id="GO:0016020">
    <property type="term" value="C:membrane"/>
    <property type="evidence" value="ECO:0007669"/>
    <property type="project" value="UniProtKB-SubCell"/>
</dbReference>
<gene>
    <name evidence="8" type="ORF">QY95_02947</name>
</gene>
<dbReference type="EMBL" id="JWIR02000058">
    <property type="protein sequence ID" value="KKB36873.1"/>
    <property type="molecule type" value="Genomic_DNA"/>
</dbReference>
<evidence type="ECO:0000259" key="7">
    <source>
        <dbReference type="Pfam" id="PF00350"/>
    </source>
</evidence>
<feature type="coiled-coil region" evidence="6">
    <location>
        <begin position="987"/>
        <end position="1024"/>
    </location>
</feature>
<dbReference type="Gene3D" id="3.40.50.300">
    <property type="entry name" value="P-loop containing nucleotide triphosphate hydrolases"/>
    <property type="match status" value="2"/>
</dbReference>
<protein>
    <recommendedName>
        <fullName evidence="7">Dynamin N-terminal domain-containing protein</fullName>
    </recommendedName>
</protein>
<dbReference type="GO" id="GO:0005525">
    <property type="term" value="F:GTP binding"/>
    <property type="evidence" value="ECO:0007669"/>
    <property type="project" value="UniProtKB-KW"/>
</dbReference>
<reference evidence="8" key="1">
    <citation type="submission" date="2015-02" db="EMBL/GenBank/DDBJ databases">
        <title>Genome Assembly of Bacillaceae bacterium MTCC 8252.</title>
        <authorList>
            <person name="Verma A."/>
            <person name="Khatri I."/>
            <person name="Mual P."/>
            <person name="Subramanian S."/>
            <person name="Krishnamurthi S."/>
        </authorList>
    </citation>
    <scope>NUCLEOTIDE SEQUENCE [LARGE SCALE GENOMIC DNA]</scope>
    <source>
        <strain evidence="8">MTCC 8252</strain>
    </source>
</reference>
<proteinExistence type="predicted"/>
<sequence length="1263" mass="145633">MLNDTLKKWLSQQRPTRGLLLPKLHELYQLFIDYEDRESARTCMELIEKLDNMEYVIAFYGHFSAGKSTMINELMGEDLLPSSPIPTSANIVKVKEGEPYALVTFKDGTVQTFPYPYNLEDIQAYCVDGNTVEEVEISHRTGQLPEGVTVFDTPGIDSTDDAHRVSAVSKLHLADVVFYMMDYNHVQSPENFEFNRQLVERGKDNYLIINQIDKHIASELPFDEFAKRIHGALSDHHLTYSGLFFTSLKDAGHPYNQLDELKEQLADRIASRQQQITAHILKESLMLAMNFLKKQQEQSAKRMDRYDELLEYVSSFRQLEEEQTEAAQRKEAVAARQHSFVSMFDQRVAHVFHNAKLMDYYTRLFVREFLESRELSFQVRGLFSRKKTKEEKERRLDQLFQALNENRLTYVDIPLREEIIGLLTEFGVITEERRERIRKCQVVFSPDLLVKLVKSGANLTGDYVLNYAKDVERELQSLYRQAYADIVEPLEEEAMARNKEQIISIQKEQRAIEEKMSAWTEREALKEKERELYERIFDTLAVRGQEKVEKRPFRAFQKSKPSAAKEKPRFISIREAAEQWIGQREPEAFEPIDLEARIQEVKRQASLLAEAGHMEQTIDKLRERIARLEKNEYTIALFGAFSAGKSSFANALLGETVLPVSPNPTTAAINEIRAPDAEHEHGTVMLLFKTEEQFLKDINQALELSGKTASSVEHLAALLKEHDELIAKKQEAKEQDQEEKEEEELFSPLAALPLEQFSFLRAALSGYSYMRTRLGKEERMTVDTYTEFVSVEEKACFVERIQLYYSAPVTEQGMVLVDTPGAGSMNARHTEMAFNYVTSADSVVFVTYYNHAFSRADRAFLMQLGQVKNFKEEDNMFFIVNAADLASSEKDLLSVLQHVEQNLIQCQIHQARIYPVSSHLALLAKKKAHDKMTAEEKKRYGAMLKVNQKEDVPAQQAFDLSGFSLFEERFYPFTKQSLAVSVLRQAEADTKQAVMELKRRIRLAEEDETAKERHRKELNRQLAEALSYIGSRSFKAEREAFEQEIEELLFYARQRLFYRYNDEFKLIFSPAAFDAFDDMFTALHRMTNEVIRFTAEEMAREMRTSAFRLQTFIQKSLDHLVQLLEKETRELLPSVHLKGIEAKGLPEFTFEPGLHAIHAGLFQALFKDYKTSPQFFAEGGNKVIRDEIEKSMMTPVLDYVQEQKERISTALVPVYEELLEKTREAASAQMAEQAAGRLAALSETGGAERYKKLLARLESGIYS</sequence>
<evidence type="ECO:0000256" key="4">
    <source>
        <dbReference type="ARBA" id="ARBA00023134"/>
    </source>
</evidence>
<evidence type="ECO:0000256" key="5">
    <source>
        <dbReference type="ARBA" id="ARBA00023136"/>
    </source>
</evidence>
<comment type="caution">
    <text evidence="8">The sequence shown here is derived from an EMBL/GenBank/DDBJ whole genome shotgun (WGS) entry which is preliminary data.</text>
</comment>
<comment type="subcellular location">
    <subcellularLocation>
        <location evidence="1">Membrane</location>
    </subcellularLocation>
</comment>
<feature type="domain" description="Dynamin N-terminal" evidence="7">
    <location>
        <begin position="57"/>
        <end position="211"/>
    </location>
</feature>
<evidence type="ECO:0000313" key="8">
    <source>
        <dbReference type="EMBL" id="KKB36873.1"/>
    </source>
</evidence>
<dbReference type="CDD" id="cd09912">
    <property type="entry name" value="DLP_2"/>
    <property type="match status" value="1"/>
</dbReference>
<accession>A0A0F5HUE5</accession>
<dbReference type="Pfam" id="PF00350">
    <property type="entry name" value="Dynamin_N"/>
    <property type="match status" value="2"/>
</dbReference>
<feature type="coiled-coil region" evidence="6">
    <location>
        <begin position="715"/>
        <end position="745"/>
    </location>
</feature>
<dbReference type="PANTHER" id="PTHR10465">
    <property type="entry name" value="TRANSMEMBRANE GTPASE FZO1"/>
    <property type="match status" value="1"/>
</dbReference>